<evidence type="ECO:0000259" key="3">
    <source>
        <dbReference type="Pfam" id="PF14302"/>
    </source>
</evidence>
<dbReference type="PANTHER" id="PTHR35535">
    <property type="entry name" value="HEAT SHOCK PROTEIN HSLJ"/>
    <property type="match status" value="1"/>
</dbReference>
<keyword evidence="4" id="KW-0346">Stress response</keyword>
<dbReference type="InterPro" id="IPR038670">
    <property type="entry name" value="HslJ-like_sf"/>
</dbReference>
<protein>
    <submittedName>
        <fullName evidence="4">Heat shock protein HslJ</fullName>
    </submittedName>
</protein>
<evidence type="ECO:0000313" key="4">
    <source>
        <dbReference type="EMBL" id="MBB5422511.1"/>
    </source>
</evidence>
<dbReference type="Pfam" id="PF03724">
    <property type="entry name" value="META"/>
    <property type="match status" value="1"/>
</dbReference>
<feature type="domain" description="DUF4377" evidence="3">
    <location>
        <begin position="182"/>
        <end position="267"/>
    </location>
</feature>
<reference evidence="4 5" key="1">
    <citation type="submission" date="2020-08" db="EMBL/GenBank/DDBJ databases">
        <title>Genomic Encyclopedia of Type Strains, Phase IV (KMG-V): Genome sequencing to study the core and pangenomes of soil and plant-associated prokaryotes.</title>
        <authorList>
            <person name="Whitman W."/>
        </authorList>
    </citation>
    <scope>NUCLEOTIDE SEQUENCE [LARGE SCALE GENOMIC DNA]</scope>
    <source>
        <strain evidence="4 5">JPY158</strain>
    </source>
</reference>
<organism evidence="4 5">
    <name type="scientific">Paraburkholderia atlantica</name>
    <dbReference type="NCBI Taxonomy" id="2654982"/>
    <lineage>
        <taxon>Bacteria</taxon>
        <taxon>Pseudomonadati</taxon>
        <taxon>Pseudomonadota</taxon>
        <taxon>Betaproteobacteria</taxon>
        <taxon>Burkholderiales</taxon>
        <taxon>Burkholderiaceae</taxon>
        <taxon>Paraburkholderia</taxon>
    </lineage>
</organism>
<feature type="chain" id="PRO_5030812011" evidence="1">
    <location>
        <begin position="17"/>
        <end position="273"/>
    </location>
</feature>
<dbReference type="Pfam" id="PF14302">
    <property type="entry name" value="DUF4377"/>
    <property type="match status" value="1"/>
</dbReference>
<evidence type="ECO:0000313" key="5">
    <source>
        <dbReference type="Proteomes" id="UP000592780"/>
    </source>
</evidence>
<evidence type="ECO:0000256" key="1">
    <source>
        <dbReference type="SAM" id="SignalP"/>
    </source>
</evidence>
<dbReference type="Gene3D" id="2.40.128.270">
    <property type="match status" value="1"/>
</dbReference>
<dbReference type="RefSeq" id="WP_018434130.1">
    <property type="nucleotide sequence ID" value="NZ_JACHDD010000001.1"/>
</dbReference>
<feature type="domain" description="DUF306" evidence="2">
    <location>
        <begin position="46"/>
        <end position="162"/>
    </location>
</feature>
<accession>A0A7W8Q3D1</accession>
<dbReference type="InterPro" id="IPR025485">
    <property type="entry name" value="DUF4377"/>
</dbReference>
<dbReference type="InterPro" id="IPR005184">
    <property type="entry name" value="DUF306_Meta_HslJ"/>
</dbReference>
<feature type="signal peptide" evidence="1">
    <location>
        <begin position="1"/>
        <end position="16"/>
    </location>
</feature>
<dbReference type="EMBL" id="JACHDD010000001">
    <property type="protein sequence ID" value="MBB5422511.1"/>
    <property type="molecule type" value="Genomic_DNA"/>
</dbReference>
<dbReference type="AlphaFoldDB" id="A0A7W8Q3D1"/>
<sequence length="273" mass="29372">MKFRMLLLPLVLAACAQTPEVTAPAPAATTAAANPANPAAPTGTDQLTRYHWQLNNAIDSNGNRIDALFARPDKPVQLDFSPYRITVVNSCNNMGAGYTVRKGHLQIGPMVTTMMACNDAALAALDDAISQRVRGSVNVNLLARDNGPRLQLVTDNGDTLSFTGVPTAETRYGGPGQIAFLEVAPQLVPCTHPLMPDAQCLLVRERFFDEQGLATGTPGPWQPFNQNIEGYTHTPGIRNVVRVKRFTLKNPPADGPSVAYVLDLVVESEKVGQ</sequence>
<proteinExistence type="predicted"/>
<keyword evidence="1" id="KW-0732">Signal</keyword>
<dbReference type="PROSITE" id="PS51257">
    <property type="entry name" value="PROKAR_LIPOPROTEIN"/>
    <property type="match status" value="1"/>
</dbReference>
<evidence type="ECO:0000259" key="2">
    <source>
        <dbReference type="Pfam" id="PF03724"/>
    </source>
</evidence>
<dbReference type="Proteomes" id="UP000592780">
    <property type="component" value="Unassembled WGS sequence"/>
</dbReference>
<gene>
    <name evidence="4" type="ORF">HDG40_000652</name>
</gene>
<keyword evidence="5" id="KW-1185">Reference proteome</keyword>
<name>A0A7W8Q3D1_PARAM</name>
<comment type="caution">
    <text evidence="4">The sequence shown here is derived from an EMBL/GenBank/DDBJ whole genome shotgun (WGS) entry which is preliminary data.</text>
</comment>
<dbReference type="PANTHER" id="PTHR35535:SF1">
    <property type="entry name" value="HEAT SHOCK PROTEIN HSLJ"/>
    <property type="match status" value="1"/>
</dbReference>
<dbReference type="InterPro" id="IPR053147">
    <property type="entry name" value="Hsp_HslJ-like"/>
</dbReference>